<accession>A0A1H4SNX0</accession>
<dbReference type="EMBL" id="FNSN01000003">
    <property type="protein sequence ID" value="SEC45718.1"/>
    <property type="molecule type" value="Genomic_DNA"/>
</dbReference>
<dbReference type="AlphaFoldDB" id="A0A1H4SNX0"/>
<reference evidence="1 2" key="1">
    <citation type="submission" date="2016-10" db="EMBL/GenBank/DDBJ databases">
        <authorList>
            <person name="de Groot N.N."/>
        </authorList>
    </citation>
    <scope>NUCLEOTIDE SEQUENCE [LARGE SCALE GENOMIC DNA]</scope>
    <source>
        <strain evidence="1 2">DSM 10495</strain>
    </source>
</reference>
<organism evidence="1 2">
    <name type="scientific">Arthrobacter woluwensis</name>
    <dbReference type="NCBI Taxonomy" id="156980"/>
    <lineage>
        <taxon>Bacteria</taxon>
        <taxon>Bacillati</taxon>
        <taxon>Actinomycetota</taxon>
        <taxon>Actinomycetes</taxon>
        <taxon>Micrococcales</taxon>
        <taxon>Micrococcaceae</taxon>
        <taxon>Arthrobacter</taxon>
    </lineage>
</organism>
<proteinExistence type="predicted"/>
<keyword evidence="2" id="KW-1185">Reference proteome</keyword>
<gene>
    <name evidence="1" type="ORF">SAMN04489745_2918</name>
</gene>
<dbReference type="STRING" id="156980.SAMN04489745_2918"/>
<evidence type="ECO:0000313" key="2">
    <source>
        <dbReference type="Proteomes" id="UP000182652"/>
    </source>
</evidence>
<protein>
    <submittedName>
        <fullName evidence="1">Uncharacterized protein</fullName>
    </submittedName>
</protein>
<dbReference type="Proteomes" id="UP000182652">
    <property type="component" value="Unassembled WGS sequence"/>
</dbReference>
<name>A0A1H4SNX0_9MICC</name>
<evidence type="ECO:0000313" key="1">
    <source>
        <dbReference type="EMBL" id="SEC45718.1"/>
    </source>
</evidence>
<sequence length="134" mass="14752">MGLGPGLQSPMVDLRGTGKMDLRIAAPQGEITARTDVLNALVHDGKDTVDELSYFLTTESKDEYIAAVRAAVTGYGIDRSRVEEWIRGLNDHPTGRHYSALPPGDKTGLEVIYDLRFDYDKKVHVIIVTVSPKP</sequence>